<evidence type="ECO:0000313" key="4">
    <source>
        <dbReference type="EMBL" id="RDL40923.1"/>
    </source>
</evidence>
<dbReference type="InterPro" id="IPR012308">
    <property type="entry name" value="DNA_ligase_ATP-dep_N"/>
</dbReference>
<dbReference type="InterPro" id="IPR036599">
    <property type="entry name" value="DNA_ligase_N_sf"/>
</dbReference>
<protein>
    <recommendedName>
        <fullName evidence="3">DNA ligase ATP-dependent N-terminal domain-containing protein</fullName>
    </recommendedName>
</protein>
<feature type="compositionally biased region" description="Basic residues" evidence="2">
    <location>
        <begin position="279"/>
        <end position="288"/>
    </location>
</feature>
<name>A0A370TZG2_9HELO</name>
<dbReference type="Pfam" id="PF04675">
    <property type="entry name" value="DNA_ligase_A_N"/>
    <property type="match status" value="1"/>
</dbReference>
<dbReference type="GeneID" id="43593751"/>
<sequence>MPFRFVYLCDLLDKLERPFLRDAPLLPHHLEEYTQKEVISWFRRHRDRLNEFSTNGNAVIMMLQPKRWSDRDFGWNVDILEHLIARNLSLSKAKHAELKKWESEPHRGDLAACVERVMDGMERTAVRVDANAVTVEEIDQFLLQTASHNNGSSPEIQALAPGCPKHDPIAGLGNLYQRLQGREAKWLTRLLLKTTEPVSFPADFGIKSNQSHLPNCVRVHVEFPSSAAAILQLGQTGIYKGSHPKEQVPTQTQIPPSNSLGVIPRASRSRIRDSPGFQSKKRRVSRPRPSKEPAKQLVSSSAPPNAASVTTTSPFPQPPPKRCCPSRESSPGAILFKRGVLQPLRPTEISSNSSQRLSISGYSSTEKGTKILRRTCPEAAESTSCPSFRLGALAPASSAESANKFHKAPSSSTECVPNRSLVSSRMTPKKATSTVFCSPVENSRRSRPSCVVNRALQTPPRPTPVLISPGTSPNSRRKAPCRSTILEDCPSRPPAAERVHITKPANNTTPNRQGSAPLLSSIAPHSSNSTVLPPPTRLVLDPNITASNPTIPMITAGTGKCQMNPDTCPLGNCIFLLGPCIPNVPLLLESLLPRHGARYITSLADFSHSSLPRRCPRSSKKYRKIILVEPNHTQPTVNFLKQAEKLNLKRSKGRKQWVEVYDWRLLESIARIDQGKGSILQANSWKKYWMCAV</sequence>
<dbReference type="Gene3D" id="1.10.3260.10">
    <property type="entry name" value="DNA ligase, ATP-dependent, N-terminal domain"/>
    <property type="match status" value="1"/>
</dbReference>
<evidence type="ECO:0000259" key="3">
    <source>
        <dbReference type="Pfam" id="PF04675"/>
    </source>
</evidence>
<dbReference type="OrthoDB" id="2160351at2759"/>
<feature type="domain" description="DNA ligase ATP-dependent N-terminal" evidence="3">
    <location>
        <begin position="7"/>
        <end position="194"/>
    </location>
</feature>
<comment type="caution">
    <text evidence="4">The sequence shown here is derived from an EMBL/GenBank/DDBJ whole genome shotgun (WGS) entry which is preliminary data.</text>
</comment>
<dbReference type="GO" id="GO:0003677">
    <property type="term" value="F:DNA binding"/>
    <property type="evidence" value="ECO:0007669"/>
    <property type="project" value="InterPro"/>
</dbReference>
<accession>A0A370TZG2</accession>
<organism evidence="4 5">
    <name type="scientific">Venustampulla echinocandica</name>
    <dbReference type="NCBI Taxonomy" id="2656787"/>
    <lineage>
        <taxon>Eukaryota</taxon>
        <taxon>Fungi</taxon>
        <taxon>Dikarya</taxon>
        <taxon>Ascomycota</taxon>
        <taxon>Pezizomycotina</taxon>
        <taxon>Leotiomycetes</taxon>
        <taxon>Helotiales</taxon>
        <taxon>Pleuroascaceae</taxon>
        <taxon>Venustampulla</taxon>
    </lineage>
</organism>
<dbReference type="GO" id="GO:0006310">
    <property type="term" value="P:DNA recombination"/>
    <property type="evidence" value="ECO:0007669"/>
    <property type="project" value="InterPro"/>
</dbReference>
<keyword evidence="1" id="KW-0436">Ligase</keyword>
<proteinExistence type="predicted"/>
<evidence type="ECO:0000256" key="1">
    <source>
        <dbReference type="ARBA" id="ARBA00022598"/>
    </source>
</evidence>
<dbReference type="GO" id="GO:0006281">
    <property type="term" value="P:DNA repair"/>
    <property type="evidence" value="ECO:0007669"/>
    <property type="project" value="InterPro"/>
</dbReference>
<feature type="compositionally biased region" description="Polar residues" evidence="2">
    <location>
        <begin position="248"/>
        <end position="260"/>
    </location>
</feature>
<evidence type="ECO:0000313" key="5">
    <source>
        <dbReference type="Proteomes" id="UP000254866"/>
    </source>
</evidence>
<gene>
    <name evidence="4" type="ORF">BP5553_00902</name>
</gene>
<dbReference type="AlphaFoldDB" id="A0A370TZG2"/>
<feature type="region of interest" description="Disordered" evidence="2">
    <location>
        <begin position="454"/>
        <end position="494"/>
    </location>
</feature>
<feature type="compositionally biased region" description="Low complexity" evidence="2">
    <location>
        <begin position="298"/>
        <end position="314"/>
    </location>
</feature>
<keyword evidence="5" id="KW-1185">Reference proteome</keyword>
<dbReference type="Proteomes" id="UP000254866">
    <property type="component" value="Unassembled WGS sequence"/>
</dbReference>
<dbReference type="RefSeq" id="XP_031873579.1">
    <property type="nucleotide sequence ID" value="XM_032009525.1"/>
</dbReference>
<dbReference type="EMBL" id="NPIC01000001">
    <property type="protein sequence ID" value="RDL40923.1"/>
    <property type="molecule type" value="Genomic_DNA"/>
</dbReference>
<dbReference type="STRING" id="2656787.A0A370TZG2"/>
<feature type="region of interest" description="Disordered" evidence="2">
    <location>
        <begin position="241"/>
        <end position="329"/>
    </location>
</feature>
<evidence type="ECO:0000256" key="2">
    <source>
        <dbReference type="SAM" id="MobiDB-lite"/>
    </source>
</evidence>
<reference evidence="4 5" key="1">
    <citation type="journal article" date="2018" name="IMA Fungus">
        <title>IMA Genome-F 9: Draft genome sequence of Annulohypoxylon stygium, Aspergillus mulundensis, Berkeleyomyces basicola (syn. Thielaviopsis basicola), Ceratocystis smalleyi, two Cercospora beticola strains, Coleophoma cylindrospora, Fusarium fracticaudum, Phialophora cf. hyalina, and Morchella septimelata.</title>
        <authorList>
            <person name="Wingfield B.D."/>
            <person name="Bills G.F."/>
            <person name="Dong Y."/>
            <person name="Huang W."/>
            <person name="Nel W.J."/>
            <person name="Swalarsk-Parry B.S."/>
            <person name="Vaghefi N."/>
            <person name="Wilken P.M."/>
            <person name="An Z."/>
            <person name="de Beer Z.W."/>
            <person name="De Vos L."/>
            <person name="Chen L."/>
            <person name="Duong T.A."/>
            <person name="Gao Y."/>
            <person name="Hammerbacher A."/>
            <person name="Kikkert J.R."/>
            <person name="Li Y."/>
            <person name="Li H."/>
            <person name="Li K."/>
            <person name="Li Q."/>
            <person name="Liu X."/>
            <person name="Ma X."/>
            <person name="Naidoo K."/>
            <person name="Pethybridge S.J."/>
            <person name="Sun J."/>
            <person name="Steenkamp E.T."/>
            <person name="van der Nest M.A."/>
            <person name="van Wyk S."/>
            <person name="Wingfield M.J."/>
            <person name="Xiong C."/>
            <person name="Yue Q."/>
            <person name="Zhang X."/>
        </authorList>
    </citation>
    <scope>NUCLEOTIDE SEQUENCE [LARGE SCALE GENOMIC DNA]</scope>
    <source>
        <strain evidence="4 5">BP 5553</strain>
    </source>
</reference>
<dbReference type="GO" id="GO:0003910">
    <property type="term" value="F:DNA ligase (ATP) activity"/>
    <property type="evidence" value="ECO:0007669"/>
    <property type="project" value="InterPro"/>
</dbReference>